<dbReference type="PANTHER" id="PTHR36115:SF4">
    <property type="entry name" value="MEMBRANE PROTEIN"/>
    <property type="match status" value="1"/>
</dbReference>
<evidence type="ECO:0000256" key="1">
    <source>
        <dbReference type="ARBA" id="ARBA00004651"/>
    </source>
</evidence>
<dbReference type="Pfam" id="PF06271">
    <property type="entry name" value="RDD"/>
    <property type="match status" value="1"/>
</dbReference>
<dbReference type="EMBL" id="FNIE01000007">
    <property type="protein sequence ID" value="SDO04261.1"/>
    <property type="molecule type" value="Genomic_DNA"/>
</dbReference>
<dbReference type="InterPro" id="IPR051791">
    <property type="entry name" value="Pra-immunoreactive"/>
</dbReference>
<evidence type="ECO:0000313" key="9">
    <source>
        <dbReference type="EMBL" id="SDO04261.1"/>
    </source>
</evidence>
<feature type="transmembrane region" description="Helical" evidence="7">
    <location>
        <begin position="155"/>
        <end position="174"/>
    </location>
</feature>
<sequence length="253" mass="25600">MSTDQPPPGSPDDPFAKRPGQGGGQGSPDDAPGSAQQPPPGANQPPPGSPYGGGPYGPPPPGGPGEGGYGGGYGGGGQQGGQWGQGGPYGQGPGPYQQGPYGPGGDPLAGMPPLAEGGKRLLARIIDIVIVLIPAYLLDWAAVGLQEGHFSAGRSAVGGVFTAGIGFLYEFLMTRTDGRTFGKRAMGLRVAMLADGSVPSPSAAAVRALVLWLPAFCCSCVWFLVIGLTVLVDRPYKQGIHDKAARTVVVRAN</sequence>
<evidence type="ECO:0000256" key="6">
    <source>
        <dbReference type="SAM" id="MobiDB-lite"/>
    </source>
</evidence>
<evidence type="ECO:0000259" key="8">
    <source>
        <dbReference type="Pfam" id="PF06271"/>
    </source>
</evidence>
<proteinExistence type="predicted"/>
<evidence type="ECO:0000256" key="4">
    <source>
        <dbReference type="ARBA" id="ARBA00022989"/>
    </source>
</evidence>
<dbReference type="OrthoDB" id="9774993at2"/>
<feature type="compositionally biased region" description="Pro residues" evidence="6">
    <location>
        <begin position="37"/>
        <end position="49"/>
    </location>
</feature>
<keyword evidence="10" id="KW-1185">Reference proteome</keyword>
<feature type="region of interest" description="Disordered" evidence="6">
    <location>
        <begin position="1"/>
        <end position="111"/>
    </location>
</feature>
<feature type="transmembrane region" description="Helical" evidence="7">
    <location>
        <begin position="211"/>
        <end position="232"/>
    </location>
</feature>
<feature type="compositionally biased region" description="Low complexity" evidence="6">
    <location>
        <begin position="27"/>
        <end position="36"/>
    </location>
</feature>
<dbReference type="Proteomes" id="UP000199341">
    <property type="component" value="Unassembled WGS sequence"/>
</dbReference>
<feature type="transmembrane region" description="Helical" evidence="7">
    <location>
        <begin position="121"/>
        <end position="143"/>
    </location>
</feature>
<keyword evidence="3 7" id="KW-0812">Transmembrane</keyword>
<feature type="domain" description="RDD" evidence="8">
    <location>
        <begin position="117"/>
        <end position="245"/>
    </location>
</feature>
<keyword evidence="2" id="KW-1003">Cell membrane</keyword>
<evidence type="ECO:0000313" key="10">
    <source>
        <dbReference type="Proteomes" id="UP000199341"/>
    </source>
</evidence>
<dbReference type="AlphaFoldDB" id="A0A1H0GBQ3"/>
<reference evidence="9 10" key="1">
    <citation type="submission" date="2016-10" db="EMBL/GenBank/DDBJ databases">
        <authorList>
            <person name="de Groot N.N."/>
        </authorList>
    </citation>
    <scope>NUCLEOTIDE SEQUENCE [LARGE SCALE GENOMIC DNA]</scope>
    <source>
        <strain evidence="9 10">CGMCC 4.2022</strain>
    </source>
</reference>
<gene>
    <name evidence="9" type="ORF">SAMN05216259_10760</name>
</gene>
<dbReference type="STRING" id="310781.SAMN05216259_10760"/>
<evidence type="ECO:0000256" key="7">
    <source>
        <dbReference type="SAM" id="Phobius"/>
    </source>
</evidence>
<feature type="compositionally biased region" description="Pro residues" evidence="6">
    <location>
        <begin position="1"/>
        <end position="11"/>
    </location>
</feature>
<name>A0A1H0GBQ3_9ACTN</name>
<comment type="subcellular location">
    <subcellularLocation>
        <location evidence="1">Cell membrane</location>
        <topology evidence="1">Multi-pass membrane protein</topology>
    </subcellularLocation>
</comment>
<accession>A0A1H0GBQ3</accession>
<dbReference type="PANTHER" id="PTHR36115">
    <property type="entry name" value="PROLINE-RICH ANTIGEN HOMOLOG-RELATED"/>
    <property type="match status" value="1"/>
</dbReference>
<dbReference type="GO" id="GO:0005886">
    <property type="term" value="C:plasma membrane"/>
    <property type="evidence" value="ECO:0007669"/>
    <property type="project" value="UniProtKB-SubCell"/>
</dbReference>
<organism evidence="9 10">
    <name type="scientific">Actinacidiphila guanduensis</name>
    <dbReference type="NCBI Taxonomy" id="310781"/>
    <lineage>
        <taxon>Bacteria</taxon>
        <taxon>Bacillati</taxon>
        <taxon>Actinomycetota</taxon>
        <taxon>Actinomycetes</taxon>
        <taxon>Kitasatosporales</taxon>
        <taxon>Streptomycetaceae</taxon>
        <taxon>Actinacidiphila</taxon>
    </lineage>
</organism>
<dbReference type="InterPro" id="IPR010432">
    <property type="entry name" value="RDD"/>
</dbReference>
<evidence type="ECO:0000256" key="2">
    <source>
        <dbReference type="ARBA" id="ARBA00022475"/>
    </source>
</evidence>
<protein>
    <submittedName>
        <fullName evidence="9">Uncharacterized membrane protein YckC, RDD family</fullName>
    </submittedName>
</protein>
<feature type="compositionally biased region" description="Gly residues" evidence="6">
    <location>
        <begin position="64"/>
        <end position="93"/>
    </location>
</feature>
<keyword evidence="4 7" id="KW-1133">Transmembrane helix</keyword>
<evidence type="ECO:0000256" key="5">
    <source>
        <dbReference type="ARBA" id="ARBA00023136"/>
    </source>
</evidence>
<evidence type="ECO:0000256" key="3">
    <source>
        <dbReference type="ARBA" id="ARBA00022692"/>
    </source>
</evidence>
<dbReference type="RefSeq" id="WP_093785277.1">
    <property type="nucleotide sequence ID" value="NZ_FNIE01000007.1"/>
</dbReference>
<keyword evidence="5 7" id="KW-0472">Membrane</keyword>